<evidence type="ECO:0000256" key="2">
    <source>
        <dbReference type="ARBA" id="ARBA00022759"/>
    </source>
</evidence>
<dbReference type="NCBIfam" id="TIGR03319">
    <property type="entry name" value="RNase_Y"/>
    <property type="match status" value="1"/>
</dbReference>
<reference evidence="9 10" key="2">
    <citation type="journal article" date="2020" name="Cell Rep.">
        <title>Acquisition and Adaptation of Ultra-small Parasitic Reduced Genome Bacteria to Mammalian Hosts.</title>
        <authorList>
            <person name="McLean J.S."/>
            <person name="Bor B."/>
            <person name="Kerns K.A."/>
            <person name="Liu Q."/>
            <person name="To T.T."/>
            <person name="Solden L."/>
            <person name="Hendrickson E.L."/>
            <person name="Wrighton K."/>
            <person name="Shi W."/>
            <person name="He X."/>
        </authorList>
    </citation>
    <scope>NUCLEOTIDE SEQUENCE [LARGE SCALE GENOMIC DNA]</scope>
    <source>
        <strain evidence="9 10">TM7_CMJM_G6_1_HOT_870</strain>
    </source>
</reference>
<dbReference type="HAMAP" id="MF_00335">
    <property type="entry name" value="RNase_Y"/>
    <property type="match status" value="1"/>
</dbReference>
<keyword evidence="4 5" id="KW-0694">RNA-binding</keyword>
<dbReference type="Pfam" id="PF00013">
    <property type="entry name" value="KH_1"/>
    <property type="match status" value="1"/>
</dbReference>
<keyword evidence="3 5" id="KW-0378">Hydrolase</keyword>
<dbReference type="Pfam" id="PF01966">
    <property type="entry name" value="HD"/>
    <property type="match status" value="1"/>
</dbReference>
<dbReference type="CDD" id="cd22431">
    <property type="entry name" value="KH-I_RNaseY"/>
    <property type="match status" value="1"/>
</dbReference>
<dbReference type="InterPro" id="IPR004087">
    <property type="entry name" value="KH_dom"/>
</dbReference>
<dbReference type="NCBIfam" id="TIGR00277">
    <property type="entry name" value="HDIG"/>
    <property type="match status" value="1"/>
</dbReference>
<keyword evidence="7" id="KW-0175">Coiled coil</keyword>
<dbReference type="Pfam" id="PF12072">
    <property type="entry name" value="RNase_Y_N"/>
    <property type="match status" value="1"/>
</dbReference>
<dbReference type="CDD" id="cd00077">
    <property type="entry name" value="HDc"/>
    <property type="match status" value="1"/>
</dbReference>
<gene>
    <name evidence="5 9" type="primary">rny</name>
    <name evidence="9" type="ORF">G6CMJM_00037</name>
</gene>
<evidence type="ECO:0000256" key="7">
    <source>
        <dbReference type="SAM" id="Coils"/>
    </source>
</evidence>
<dbReference type="Proteomes" id="UP001190925">
    <property type="component" value="Unassembled WGS sequence"/>
</dbReference>
<feature type="coiled-coil region" evidence="7">
    <location>
        <begin position="47"/>
        <end position="153"/>
    </location>
</feature>
<keyword evidence="2 5" id="KW-0255">Endonuclease</keyword>
<dbReference type="SUPFAM" id="SSF54791">
    <property type="entry name" value="Eukaryotic type KH-domain (KH-domain type I)"/>
    <property type="match status" value="1"/>
</dbReference>
<dbReference type="InterPro" id="IPR004088">
    <property type="entry name" value="KH_dom_type_1"/>
</dbReference>
<dbReference type="Gene3D" id="3.30.310.210">
    <property type="match status" value="1"/>
</dbReference>
<reference evidence="9 10" key="1">
    <citation type="journal article" date="2018" name="bioRxiv">
        <title>Evidence of independent acquisition and adaption of ultra-small bacteria to human hosts across the highly diverse yet reduced genomes of the phylum Saccharibacteria.</title>
        <authorList>
            <person name="McLean J.S."/>
            <person name="Bor B."/>
            <person name="To T.T."/>
            <person name="Liu Q."/>
            <person name="Kearns K.A."/>
            <person name="Solden L.M."/>
            <person name="Wrighton K.C."/>
            <person name="He X."/>
            <person name="Shi W."/>
        </authorList>
    </citation>
    <scope>NUCLEOTIDE SEQUENCE [LARGE SCALE GENOMIC DNA]</scope>
    <source>
        <strain evidence="9 10">TM7_CMJM_G6_1_HOT_870</strain>
    </source>
</reference>
<accession>A0ABY0FKQ4</accession>
<name>A0ABY0FKQ4_9BACT</name>
<comment type="similarity">
    <text evidence="5">Belongs to the RNase Y family.</text>
</comment>
<evidence type="ECO:0000313" key="10">
    <source>
        <dbReference type="Proteomes" id="UP001190925"/>
    </source>
</evidence>
<keyword evidence="1 5" id="KW-0540">Nuclease</keyword>
<dbReference type="InterPro" id="IPR006674">
    <property type="entry name" value="HD_domain"/>
</dbReference>
<evidence type="ECO:0000313" key="9">
    <source>
        <dbReference type="EMBL" id="RYC72939.1"/>
    </source>
</evidence>
<dbReference type="PANTHER" id="PTHR12826:SF15">
    <property type="entry name" value="RIBONUCLEASE Y"/>
    <property type="match status" value="1"/>
</dbReference>
<dbReference type="EC" id="3.1.-.-" evidence="5 6"/>
<sequence>MDIIFTIIGILVGGSSVFTYQKVKTANAKNNSDKIIATAQKKSAEILAKANEKAIKITEEAKKDESDRRKELQKTENRLIERETVLDAKLDQINERSEKLEKRNESLRKQENELEDLKEQVLKIKEKQTNKLEEIAKLNRKEAEERLLAATEKSMKQDMINLVAKIQKNTQEDAEERAQTILVTAMERISSEVTADRTVTALKLPDDEMKGRIIGKEGRNIQAIQRATGVDVLVDDTPGMVVLSSFDPVRRQVARLSLELLMKDGRINPARIEEVVEKAQKEINKEINRAGEDAAREVGISGLPREMLRLLGELKFRTSYGQNVLKHSTEMANIAGLIAEEIGANIKIAKTAALFHDVGKAVTHKIEGKHAQIGAELAEKYGMDPRVVNAIAAHHDDVEATTPEAIIVKITDAMSASRPGVRNAAAENFMERMRELENVATSFDGIDKAYAISAGREIRIIVSPEKIDDLSAIKLARDIANKIESTMQYPGVIKVNIIRETRAIEYAK</sequence>
<feature type="domain" description="HD" evidence="8">
    <location>
        <begin position="324"/>
        <end position="417"/>
    </location>
</feature>
<dbReference type="PROSITE" id="PS50084">
    <property type="entry name" value="KH_TYPE_1"/>
    <property type="match status" value="1"/>
</dbReference>
<dbReference type="InterPro" id="IPR022711">
    <property type="entry name" value="RNase_Y_N"/>
</dbReference>
<protein>
    <recommendedName>
        <fullName evidence="5 6">Ribonuclease Y</fullName>
        <shortName evidence="5">RNase Y</shortName>
        <ecNumber evidence="5 6">3.1.-.-</ecNumber>
    </recommendedName>
</protein>
<comment type="function">
    <text evidence="5">Endoribonuclease that initiates mRNA decay.</text>
</comment>
<dbReference type="PANTHER" id="PTHR12826">
    <property type="entry name" value="RIBONUCLEASE Y"/>
    <property type="match status" value="1"/>
</dbReference>
<dbReference type="Gene3D" id="1.10.3210.10">
    <property type="entry name" value="Hypothetical protein af1432"/>
    <property type="match status" value="1"/>
</dbReference>
<keyword evidence="10" id="KW-1185">Reference proteome</keyword>
<dbReference type="EMBL" id="PRLK01000001">
    <property type="protein sequence ID" value="RYC72939.1"/>
    <property type="molecule type" value="Genomic_DNA"/>
</dbReference>
<dbReference type="SMART" id="SM00471">
    <property type="entry name" value="HDc"/>
    <property type="match status" value="1"/>
</dbReference>
<comment type="caution">
    <text evidence="9">The sequence shown here is derived from an EMBL/GenBank/DDBJ whole genome shotgun (WGS) entry which is preliminary data.</text>
</comment>
<dbReference type="InterPro" id="IPR036612">
    <property type="entry name" value="KH_dom_type_1_sf"/>
</dbReference>
<evidence type="ECO:0000256" key="4">
    <source>
        <dbReference type="ARBA" id="ARBA00022884"/>
    </source>
</evidence>
<evidence type="ECO:0000256" key="5">
    <source>
        <dbReference type="HAMAP-Rule" id="MF_00335"/>
    </source>
</evidence>
<evidence type="ECO:0000256" key="3">
    <source>
        <dbReference type="ARBA" id="ARBA00022801"/>
    </source>
</evidence>
<dbReference type="InterPro" id="IPR003607">
    <property type="entry name" value="HD/PDEase_dom"/>
</dbReference>
<dbReference type="GO" id="GO:0016787">
    <property type="term" value="F:hydrolase activity"/>
    <property type="evidence" value="ECO:0007669"/>
    <property type="project" value="UniProtKB-KW"/>
</dbReference>
<dbReference type="PROSITE" id="PS51831">
    <property type="entry name" value="HD"/>
    <property type="match status" value="1"/>
</dbReference>
<dbReference type="InterPro" id="IPR017705">
    <property type="entry name" value="Ribonuclease_Y"/>
</dbReference>
<dbReference type="SMART" id="SM00322">
    <property type="entry name" value="KH"/>
    <property type="match status" value="1"/>
</dbReference>
<dbReference type="RefSeq" id="WP_129718475.1">
    <property type="nucleotide sequence ID" value="NZ_PRLK01000001.1"/>
</dbReference>
<proteinExistence type="inferred from homology"/>
<organism evidence="9 10">
    <name type="scientific">Candidatus Nanogingivalis gingivitcus</name>
    <dbReference type="NCBI Taxonomy" id="2171992"/>
    <lineage>
        <taxon>Bacteria</taxon>
        <taxon>Candidatus Saccharimonadota</taxon>
        <taxon>Candidatus Nanosyncoccalia</taxon>
        <taxon>Candidatus Nanogingivales</taxon>
        <taxon>Candidatus Nanogingivalaceae</taxon>
        <taxon>Candidatus Nanogingivalis</taxon>
    </lineage>
</organism>
<dbReference type="InterPro" id="IPR006675">
    <property type="entry name" value="HDIG_dom"/>
</dbReference>
<evidence type="ECO:0000259" key="8">
    <source>
        <dbReference type="PROSITE" id="PS51831"/>
    </source>
</evidence>
<evidence type="ECO:0000256" key="6">
    <source>
        <dbReference type="NCBIfam" id="TIGR03319"/>
    </source>
</evidence>
<evidence type="ECO:0000256" key="1">
    <source>
        <dbReference type="ARBA" id="ARBA00022722"/>
    </source>
</evidence>
<dbReference type="SUPFAM" id="SSF109604">
    <property type="entry name" value="HD-domain/PDEase-like"/>
    <property type="match status" value="1"/>
</dbReference>